<evidence type="ECO:0000256" key="1">
    <source>
        <dbReference type="SAM" id="Coils"/>
    </source>
</evidence>
<evidence type="ECO:0000313" key="3">
    <source>
        <dbReference type="EMBL" id="KAK6932534.1"/>
    </source>
</evidence>
<accession>A0AAN8ZA64</accession>
<keyword evidence="4" id="KW-1185">Reference proteome</keyword>
<dbReference type="EMBL" id="JBAMMX010000010">
    <property type="protein sequence ID" value="KAK6932534.1"/>
    <property type="molecule type" value="Genomic_DNA"/>
</dbReference>
<dbReference type="AlphaFoldDB" id="A0AAN8ZA64"/>
<reference evidence="3 4" key="1">
    <citation type="submission" date="2023-12" db="EMBL/GenBank/DDBJ databases">
        <title>A high-quality genome assembly for Dillenia turbinata (Dilleniales).</title>
        <authorList>
            <person name="Chanderbali A."/>
        </authorList>
    </citation>
    <scope>NUCLEOTIDE SEQUENCE [LARGE SCALE GENOMIC DNA]</scope>
    <source>
        <strain evidence="3">LSX21</strain>
        <tissue evidence="3">Leaf</tissue>
    </source>
</reference>
<protein>
    <submittedName>
        <fullName evidence="3">Uncharacterized protein</fullName>
    </submittedName>
</protein>
<comment type="caution">
    <text evidence="3">The sequence shown here is derived from an EMBL/GenBank/DDBJ whole genome shotgun (WGS) entry which is preliminary data.</text>
</comment>
<evidence type="ECO:0000313" key="4">
    <source>
        <dbReference type="Proteomes" id="UP001370490"/>
    </source>
</evidence>
<organism evidence="3 4">
    <name type="scientific">Dillenia turbinata</name>
    <dbReference type="NCBI Taxonomy" id="194707"/>
    <lineage>
        <taxon>Eukaryota</taxon>
        <taxon>Viridiplantae</taxon>
        <taxon>Streptophyta</taxon>
        <taxon>Embryophyta</taxon>
        <taxon>Tracheophyta</taxon>
        <taxon>Spermatophyta</taxon>
        <taxon>Magnoliopsida</taxon>
        <taxon>eudicotyledons</taxon>
        <taxon>Gunneridae</taxon>
        <taxon>Pentapetalae</taxon>
        <taxon>Dilleniales</taxon>
        <taxon>Dilleniaceae</taxon>
        <taxon>Dillenia</taxon>
    </lineage>
</organism>
<feature type="region of interest" description="Disordered" evidence="2">
    <location>
        <begin position="66"/>
        <end position="96"/>
    </location>
</feature>
<feature type="coiled-coil region" evidence="1">
    <location>
        <begin position="217"/>
        <end position="251"/>
    </location>
</feature>
<name>A0AAN8ZA64_9MAGN</name>
<proteinExistence type="predicted"/>
<dbReference type="Proteomes" id="UP001370490">
    <property type="component" value="Unassembled WGS sequence"/>
</dbReference>
<sequence length="303" mass="33695">MILSWQSRWLGFRSLVAPQDAQMAFMARKQRIEVAVGCQIPENDGRRHALTIKVTIEIKSSMDGDVEGGACATDNSDDEDGLDFLNATSPRGVDRDDENLVDCSNTTSLWGVECEGENRMDYSNAVSPRVMELVSPRVMESVTDKDKGDVVPKDKGDVVAEELGEDIGVVKGKGKEKGVVSDVGEFVGDGNAKSMEKAAALAEFQRLRKHKVLNHINTTLEKQIQLRRADVKRLEKALEKKQKLVNSMHEDLNSSYAITDSALIECEKLDVLLRKSEVERDAVKKLAGERLEALKITEEDYER</sequence>
<gene>
    <name evidence="3" type="ORF">RJ641_002158</name>
</gene>
<keyword evidence="1" id="KW-0175">Coiled coil</keyword>
<evidence type="ECO:0000256" key="2">
    <source>
        <dbReference type="SAM" id="MobiDB-lite"/>
    </source>
</evidence>